<dbReference type="GO" id="GO:0008081">
    <property type="term" value="F:phosphoric diester hydrolase activity"/>
    <property type="evidence" value="ECO:0007669"/>
    <property type="project" value="UniProtKB-ARBA"/>
</dbReference>
<protein>
    <submittedName>
        <fullName evidence="2">Metal-dependent phosphohydrolase</fullName>
    </submittedName>
</protein>
<dbReference type="PANTHER" id="PTHR43155:SF2">
    <property type="entry name" value="CYCLIC DI-GMP PHOSPHODIESTERASE PA4108"/>
    <property type="match status" value="1"/>
</dbReference>
<dbReference type="PANTHER" id="PTHR43155">
    <property type="entry name" value="CYCLIC DI-GMP PHOSPHODIESTERASE PA4108-RELATED"/>
    <property type="match status" value="1"/>
</dbReference>
<accession>A0A0H4TJW3</accession>
<sequence>MFGRHLGLPRESLITLGTGALLFDVGKVKLPDDLLNKPGRLTPEEFKAMKKHVDFGVDIVSKIKGSGVEMIAMVGAHHERFDGSGYPEGKRGSGIPLFGRIAGILDCYDAITSDRSYQQAISPHQALRVLYNARNSAFQEELVEQFIQCLGVYPTGSLVEMVSGEVAIIIAQNRVRRLRPKIMLILDHDKVALKNFETIDLDREPPGKNLEIASVLPPGTHGINPEEYYLEE</sequence>
<dbReference type="SUPFAM" id="SSF109604">
    <property type="entry name" value="HD-domain/PDEase-like"/>
    <property type="match status" value="1"/>
</dbReference>
<reference evidence="2" key="1">
    <citation type="journal article" date="2015" name="ISME J.">
        <title>Aquifer environment selects for microbial species cohorts in sediment and groundwater.</title>
        <authorList>
            <person name="Hug L.A."/>
            <person name="Thomas B.C."/>
            <person name="Brown C.T."/>
            <person name="Frischkorn K.R."/>
            <person name="Williams K.H."/>
            <person name="Tringe S.G."/>
            <person name="Banfield J.F."/>
        </authorList>
    </citation>
    <scope>NUCLEOTIDE SEQUENCE</scope>
</reference>
<dbReference type="InterPro" id="IPR003607">
    <property type="entry name" value="HD/PDEase_dom"/>
</dbReference>
<evidence type="ECO:0000259" key="1">
    <source>
        <dbReference type="PROSITE" id="PS51832"/>
    </source>
</evidence>
<dbReference type="PROSITE" id="PS51832">
    <property type="entry name" value="HD_GYP"/>
    <property type="match status" value="1"/>
</dbReference>
<name>A0A0H4TJW3_9PROT</name>
<dbReference type="Gene3D" id="1.10.3210.10">
    <property type="entry name" value="Hypothetical protein af1432"/>
    <property type="match status" value="1"/>
</dbReference>
<dbReference type="AlphaFoldDB" id="A0A0H4TJW3"/>
<dbReference type="CDD" id="cd00077">
    <property type="entry name" value="HDc"/>
    <property type="match status" value="1"/>
</dbReference>
<organism evidence="2">
    <name type="scientific">uncultured proteobacterium Rifle_16ft_4_minimus_11209</name>
    <dbReference type="NCBI Taxonomy" id="1665205"/>
    <lineage>
        <taxon>Bacteria</taxon>
        <taxon>Pseudomonadati</taxon>
        <taxon>Pseudomonadota</taxon>
        <taxon>environmental samples</taxon>
    </lineage>
</organism>
<dbReference type="InterPro" id="IPR037522">
    <property type="entry name" value="HD_GYP_dom"/>
</dbReference>
<evidence type="ECO:0000313" key="2">
    <source>
        <dbReference type="EMBL" id="AKQ00809.1"/>
    </source>
</evidence>
<feature type="domain" description="HD-GYP" evidence="1">
    <location>
        <begin position="1"/>
        <end position="162"/>
    </location>
</feature>
<dbReference type="EMBL" id="KT006938">
    <property type="protein sequence ID" value="AKQ00809.1"/>
    <property type="molecule type" value="Genomic_DNA"/>
</dbReference>
<proteinExistence type="predicted"/>
<dbReference type="Pfam" id="PF13487">
    <property type="entry name" value="HD_5"/>
    <property type="match status" value="1"/>
</dbReference>
<keyword evidence="2" id="KW-0378">Hydrolase</keyword>